<proteinExistence type="predicted"/>
<evidence type="ECO:0000256" key="6">
    <source>
        <dbReference type="SAM" id="Phobius"/>
    </source>
</evidence>
<keyword evidence="4 6" id="KW-1133">Transmembrane helix</keyword>
<comment type="subcellular location">
    <subcellularLocation>
        <location evidence="1">Membrane</location>
        <topology evidence="1">Multi-pass membrane protein</topology>
    </subcellularLocation>
</comment>
<dbReference type="PANTHER" id="PTHR30474">
    <property type="entry name" value="CELL CYCLE PROTEIN"/>
    <property type="match status" value="1"/>
</dbReference>
<dbReference type="GeneID" id="66300915"/>
<feature type="transmembrane region" description="Helical" evidence="6">
    <location>
        <begin position="237"/>
        <end position="259"/>
    </location>
</feature>
<feature type="transmembrane region" description="Helical" evidence="6">
    <location>
        <begin position="206"/>
        <end position="225"/>
    </location>
</feature>
<keyword evidence="5 6" id="KW-0472">Membrane</keyword>
<dbReference type="InterPro" id="IPR001182">
    <property type="entry name" value="FtsW/RodA"/>
</dbReference>
<dbReference type="GO" id="GO:0008360">
    <property type="term" value="P:regulation of cell shape"/>
    <property type="evidence" value="ECO:0007669"/>
    <property type="project" value="UniProtKB-KW"/>
</dbReference>
<dbReference type="AlphaFoldDB" id="A0ABD4REK9"/>
<name>A0ABD4REK9_9CLOT</name>
<protein>
    <submittedName>
        <fullName evidence="7">FtsW/RodA/SpoVE family cell cycle protein</fullName>
    </submittedName>
</protein>
<reference evidence="7 8" key="1">
    <citation type="submission" date="2021-08" db="EMBL/GenBank/DDBJ databases">
        <title>Genome sequence analysis of Clostridium chauvoei strains of European origin and evaluation of typing options for outbreak investigations.</title>
        <authorList>
            <person name="Abdel-Glil M."/>
            <person name="Thomas P."/>
            <person name="Seyboldt C."/>
        </authorList>
    </citation>
    <scope>NUCLEOTIDE SEQUENCE [LARGE SCALE GENOMIC DNA]</scope>
    <source>
        <strain evidence="7 8">S0260-09</strain>
    </source>
</reference>
<accession>A0ABD4REK9</accession>
<evidence type="ECO:0000256" key="1">
    <source>
        <dbReference type="ARBA" id="ARBA00004141"/>
    </source>
</evidence>
<feature type="transmembrane region" description="Helical" evidence="6">
    <location>
        <begin position="107"/>
        <end position="125"/>
    </location>
</feature>
<comment type="caution">
    <text evidence="7">The sequence shown here is derived from an EMBL/GenBank/DDBJ whole genome shotgun (WGS) entry which is preliminary data.</text>
</comment>
<keyword evidence="3" id="KW-0133">Cell shape</keyword>
<dbReference type="EMBL" id="JAIFTX010000003">
    <property type="protein sequence ID" value="MBX7289852.1"/>
    <property type="molecule type" value="Genomic_DNA"/>
</dbReference>
<dbReference type="RefSeq" id="WP_021874904.1">
    <property type="nucleotide sequence ID" value="NZ_CP018624.1"/>
</dbReference>
<evidence type="ECO:0000256" key="2">
    <source>
        <dbReference type="ARBA" id="ARBA00022692"/>
    </source>
</evidence>
<feature type="transmembrane region" description="Helical" evidence="6">
    <location>
        <begin position="71"/>
        <end position="95"/>
    </location>
</feature>
<gene>
    <name evidence="7" type="ORF">K4H94_02140</name>
</gene>
<evidence type="ECO:0000313" key="7">
    <source>
        <dbReference type="EMBL" id="MBX7289852.1"/>
    </source>
</evidence>
<dbReference type="Pfam" id="PF01098">
    <property type="entry name" value="FTSW_RODA_SPOVE"/>
    <property type="match status" value="1"/>
</dbReference>
<dbReference type="KEGG" id="cchv:BTM20_03495"/>
<keyword evidence="2 6" id="KW-0812">Transmembrane</keyword>
<feature type="transmembrane region" description="Helical" evidence="6">
    <location>
        <begin position="131"/>
        <end position="149"/>
    </location>
</feature>
<evidence type="ECO:0000256" key="4">
    <source>
        <dbReference type="ARBA" id="ARBA00022989"/>
    </source>
</evidence>
<dbReference type="Proteomes" id="UP000775179">
    <property type="component" value="Unassembled WGS sequence"/>
</dbReference>
<evidence type="ECO:0000313" key="8">
    <source>
        <dbReference type="Proteomes" id="UP000775179"/>
    </source>
</evidence>
<sequence>MKKNNVLLDVYANSLPKTIIFALGGILLLVLMLKIDYRNLKKYCKFIYISTIIISLITIFFSSHINGAIGWVIIGPISFNIFTIAPFFLIISLAGIFENWNWNNKKYLCIGLLLALLPSLIFILEASLSNATIYLIAAITVMFISGVKLKHIIISFSPLVIFLTGFFLSAPYRINRLLGFLNPYNDPEGSGWIYIKLNDLRNSAGLFGNGAIFAAQFLLNILMNFSASPITGVGLPFISYGGSSLLINIFAIAIISNVYKWRNTPFSSIN</sequence>
<dbReference type="PANTHER" id="PTHR30474:SF1">
    <property type="entry name" value="PEPTIDOGLYCAN GLYCOSYLTRANSFERASE MRDB"/>
    <property type="match status" value="1"/>
</dbReference>
<feature type="transmembrane region" description="Helical" evidence="6">
    <location>
        <begin position="156"/>
        <end position="174"/>
    </location>
</feature>
<dbReference type="GO" id="GO:0016020">
    <property type="term" value="C:membrane"/>
    <property type="evidence" value="ECO:0007669"/>
    <property type="project" value="UniProtKB-SubCell"/>
</dbReference>
<feature type="transmembrane region" description="Helical" evidence="6">
    <location>
        <begin position="15"/>
        <end position="34"/>
    </location>
</feature>
<evidence type="ECO:0000256" key="5">
    <source>
        <dbReference type="ARBA" id="ARBA00023136"/>
    </source>
</evidence>
<evidence type="ECO:0000256" key="3">
    <source>
        <dbReference type="ARBA" id="ARBA00022960"/>
    </source>
</evidence>
<organism evidence="7 8">
    <name type="scientific">Clostridium chauvoei</name>
    <dbReference type="NCBI Taxonomy" id="46867"/>
    <lineage>
        <taxon>Bacteria</taxon>
        <taxon>Bacillati</taxon>
        <taxon>Bacillota</taxon>
        <taxon>Clostridia</taxon>
        <taxon>Eubacteriales</taxon>
        <taxon>Clostridiaceae</taxon>
        <taxon>Clostridium</taxon>
    </lineage>
</organism>
<feature type="transmembrane region" description="Helical" evidence="6">
    <location>
        <begin position="46"/>
        <end position="65"/>
    </location>
</feature>